<dbReference type="InterPro" id="IPR008969">
    <property type="entry name" value="CarboxyPept-like_regulatory"/>
</dbReference>
<dbReference type="SUPFAM" id="SSF53187">
    <property type="entry name" value="Zn-dependent exopeptidases"/>
    <property type="match status" value="1"/>
</dbReference>
<dbReference type="GO" id="GO:0016485">
    <property type="term" value="P:protein processing"/>
    <property type="evidence" value="ECO:0007669"/>
    <property type="project" value="TreeGrafter"/>
</dbReference>
<dbReference type="OMA" id="MEETHRG"/>
<protein>
    <recommendedName>
        <fullName evidence="11">Peptidase M14 domain-containing protein</fullName>
    </recommendedName>
</protein>
<dbReference type="EnsemblMetazoa" id="XM_022792266">
    <property type="protein sequence ID" value="XP_022648001"/>
    <property type="gene ID" value="LOC111244818"/>
</dbReference>
<evidence type="ECO:0000256" key="8">
    <source>
        <dbReference type="ARBA" id="ARBA00023180"/>
    </source>
</evidence>
<dbReference type="GO" id="GO:0004181">
    <property type="term" value="F:metallocarboxypeptidase activity"/>
    <property type="evidence" value="ECO:0007669"/>
    <property type="project" value="InterPro"/>
</dbReference>
<keyword evidence="6" id="KW-0378">Hydrolase</keyword>
<feature type="active site" description="Proton donor/acceptor" evidence="9">
    <location>
        <position position="286"/>
    </location>
</feature>
<evidence type="ECO:0000256" key="3">
    <source>
        <dbReference type="ARBA" id="ARBA00022645"/>
    </source>
</evidence>
<keyword evidence="13" id="KW-1185">Reference proteome</keyword>
<dbReference type="InParanoid" id="A0A7M7JCK9"/>
<dbReference type="PANTHER" id="PTHR11532:SF84">
    <property type="entry name" value="CARBOXYPEPTIDASE M"/>
    <property type="match status" value="1"/>
</dbReference>
<reference evidence="12" key="1">
    <citation type="submission" date="2021-01" db="UniProtKB">
        <authorList>
            <consortium name="EnsemblMetazoa"/>
        </authorList>
    </citation>
    <scope>IDENTIFICATION</scope>
</reference>
<dbReference type="FunCoup" id="A0A7M7JCK9">
    <property type="interactions" value="90"/>
</dbReference>
<dbReference type="PRINTS" id="PR00765">
    <property type="entry name" value="CRBOXYPTASEA"/>
</dbReference>
<proteinExistence type="inferred from homology"/>
<dbReference type="InterPro" id="IPR057246">
    <property type="entry name" value="CARBOXYPEPT_ZN_1"/>
</dbReference>
<dbReference type="PROSITE" id="PS00133">
    <property type="entry name" value="CARBOXYPEPT_ZN_2"/>
    <property type="match status" value="1"/>
</dbReference>
<evidence type="ECO:0000313" key="13">
    <source>
        <dbReference type="Proteomes" id="UP000594260"/>
    </source>
</evidence>
<sequence>MPTLISSHLILAIAAAGVLIDARFSVPYVYHDYRGMSDLLVNLTNYRPDLVTLYSVGKSLEGRDLWVTMVTSQATEDQLLKPNIRYIGNMHGNEVVGKEMLLHLLAYMVNTYDTDPQMRWFLDNTIIHIMPTMNPDGMERSQHGNCVGVNGRNNAADFDLNRNFPVVVGTGRSQKEQPETAAVTRWMNVVPFVLSANLHGGALLVRYPFDNGVEYTSNPAPDNDVFEHLARTYARNHPVMHQGIGCERDGRTFKEGIVNGANWYPFAGSMADYSYVQGGSLELTLEISCCKHPPQRTLRQFWAENIRPLIRLMEETHRGVKGIISDDQGGPIGGARMIIKERQQVAFHTSPRGEFWRILLPGSYTLLVSAEGYQTTETPFTIVQGHSAVLNITLKALHHPSNYLIGDGDKLAGSATGQHFGSYYEPLPAASAPKSSMSWAGRLLSFLSPNRRS</sequence>
<dbReference type="SMART" id="SM00631">
    <property type="entry name" value="Zn_pept"/>
    <property type="match status" value="1"/>
</dbReference>
<dbReference type="RefSeq" id="XP_022648001.1">
    <property type="nucleotide sequence ID" value="XM_022792266.1"/>
</dbReference>
<evidence type="ECO:0000256" key="7">
    <source>
        <dbReference type="ARBA" id="ARBA00022833"/>
    </source>
</evidence>
<dbReference type="PROSITE" id="PS00132">
    <property type="entry name" value="CARBOXYPEPT_ZN_1"/>
    <property type="match status" value="1"/>
</dbReference>
<feature type="chain" id="PRO_5029698983" description="Peptidase M14 domain-containing protein" evidence="10">
    <location>
        <begin position="17"/>
        <end position="453"/>
    </location>
</feature>
<evidence type="ECO:0000259" key="11">
    <source>
        <dbReference type="PROSITE" id="PS52035"/>
    </source>
</evidence>
<dbReference type="GO" id="GO:0008270">
    <property type="term" value="F:zinc ion binding"/>
    <property type="evidence" value="ECO:0007669"/>
    <property type="project" value="InterPro"/>
</dbReference>
<keyword evidence="3" id="KW-0121">Carboxypeptidase</keyword>
<feature type="domain" description="Peptidase M14" evidence="11">
    <location>
        <begin position="29"/>
        <end position="316"/>
    </location>
</feature>
<accession>A0A7M7JCK9</accession>
<organism evidence="12 13">
    <name type="scientific">Varroa destructor</name>
    <name type="common">Honeybee mite</name>
    <dbReference type="NCBI Taxonomy" id="109461"/>
    <lineage>
        <taxon>Eukaryota</taxon>
        <taxon>Metazoa</taxon>
        <taxon>Ecdysozoa</taxon>
        <taxon>Arthropoda</taxon>
        <taxon>Chelicerata</taxon>
        <taxon>Arachnida</taxon>
        <taxon>Acari</taxon>
        <taxon>Parasitiformes</taxon>
        <taxon>Mesostigmata</taxon>
        <taxon>Gamasina</taxon>
        <taxon>Dermanyssoidea</taxon>
        <taxon>Varroidae</taxon>
        <taxon>Varroa</taxon>
    </lineage>
</organism>
<dbReference type="Proteomes" id="UP000594260">
    <property type="component" value="Unplaced"/>
</dbReference>
<evidence type="ECO:0000313" key="12">
    <source>
        <dbReference type="EnsemblMetazoa" id="XP_022648001"/>
    </source>
</evidence>
<name>A0A7M7JCK9_VARDE</name>
<evidence type="ECO:0000256" key="4">
    <source>
        <dbReference type="ARBA" id="ARBA00022670"/>
    </source>
</evidence>
<evidence type="ECO:0000256" key="5">
    <source>
        <dbReference type="ARBA" id="ARBA00022723"/>
    </source>
</evidence>
<dbReference type="Gene3D" id="3.40.630.10">
    <property type="entry name" value="Zn peptidases"/>
    <property type="match status" value="1"/>
</dbReference>
<keyword evidence="8" id="KW-0325">Glycoprotein</keyword>
<keyword evidence="7" id="KW-0862">Zinc</keyword>
<dbReference type="InterPro" id="IPR050753">
    <property type="entry name" value="Peptidase_M14_domain"/>
</dbReference>
<dbReference type="GO" id="GO:0006518">
    <property type="term" value="P:peptide metabolic process"/>
    <property type="evidence" value="ECO:0007669"/>
    <property type="project" value="TreeGrafter"/>
</dbReference>
<evidence type="ECO:0000256" key="10">
    <source>
        <dbReference type="SAM" id="SignalP"/>
    </source>
</evidence>
<evidence type="ECO:0000256" key="9">
    <source>
        <dbReference type="PROSITE-ProRule" id="PRU01379"/>
    </source>
</evidence>
<dbReference type="Pfam" id="PF00246">
    <property type="entry name" value="Peptidase_M14"/>
    <property type="match status" value="1"/>
</dbReference>
<keyword evidence="10" id="KW-0732">Signal</keyword>
<dbReference type="PROSITE" id="PS52035">
    <property type="entry name" value="PEPTIDASE_M14"/>
    <property type="match status" value="1"/>
</dbReference>
<keyword evidence="4" id="KW-0645">Protease</keyword>
<dbReference type="SUPFAM" id="SSF49464">
    <property type="entry name" value="Carboxypeptidase regulatory domain-like"/>
    <property type="match status" value="1"/>
</dbReference>
<feature type="signal peptide" evidence="10">
    <location>
        <begin position="1"/>
        <end position="16"/>
    </location>
</feature>
<comment type="similarity">
    <text evidence="2 9">Belongs to the peptidase M14 family.</text>
</comment>
<dbReference type="Gene3D" id="2.60.40.1120">
    <property type="entry name" value="Carboxypeptidase-like, regulatory domain"/>
    <property type="match status" value="1"/>
</dbReference>
<dbReference type="AlphaFoldDB" id="A0A7M7JCK9"/>
<evidence type="ECO:0000256" key="1">
    <source>
        <dbReference type="ARBA" id="ARBA00001947"/>
    </source>
</evidence>
<evidence type="ECO:0000256" key="2">
    <source>
        <dbReference type="ARBA" id="ARBA00005988"/>
    </source>
</evidence>
<dbReference type="InterPro" id="IPR000834">
    <property type="entry name" value="Peptidase_M14"/>
</dbReference>
<dbReference type="FunFam" id="3.40.630.10:FF:000020">
    <property type="entry name" value="Carboxypeptidase D"/>
    <property type="match status" value="1"/>
</dbReference>
<evidence type="ECO:0000256" key="6">
    <source>
        <dbReference type="ARBA" id="ARBA00022801"/>
    </source>
</evidence>
<dbReference type="GO" id="GO:0005615">
    <property type="term" value="C:extracellular space"/>
    <property type="evidence" value="ECO:0007669"/>
    <property type="project" value="TreeGrafter"/>
</dbReference>
<comment type="cofactor">
    <cofactor evidence="1">
        <name>Zn(2+)</name>
        <dbReference type="ChEBI" id="CHEBI:29105"/>
    </cofactor>
</comment>
<dbReference type="KEGG" id="vde:111244818"/>
<dbReference type="PANTHER" id="PTHR11532">
    <property type="entry name" value="PROTEASE M14 CARBOXYPEPTIDASE"/>
    <property type="match status" value="1"/>
</dbReference>
<dbReference type="InterPro" id="IPR057247">
    <property type="entry name" value="CARBOXYPEPT_ZN_2"/>
</dbReference>
<keyword evidence="5" id="KW-0479">Metal-binding</keyword>
<dbReference type="OrthoDB" id="10249045at2759"/>
<dbReference type="CDD" id="cd11308">
    <property type="entry name" value="Peptidase_M14NE-CP-C_like"/>
    <property type="match status" value="1"/>
</dbReference>
<dbReference type="GeneID" id="111244818"/>
<dbReference type="Pfam" id="PF13620">
    <property type="entry name" value="CarboxypepD_reg"/>
    <property type="match status" value="1"/>
</dbReference>